<evidence type="ECO:0000256" key="1">
    <source>
        <dbReference type="SAM" id="MobiDB-lite"/>
    </source>
</evidence>
<evidence type="ECO:0000313" key="2">
    <source>
        <dbReference type="EMBL" id="KAK3171991.1"/>
    </source>
</evidence>
<name>A0AAD9Z5U0_9LECA</name>
<feature type="compositionally biased region" description="Polar residues" evidence="1">
    <location>
        <begin position="146"/>
        <end position="157"/>
    </location>
</feature>
<keyword evidence="3" id="KW-1185">Reference proteome</keyword>
<dbReference type="EMBL" id="JASNWA010000008">
    <property type="protein sequence ID" value="KAK3171991.1"/>
    <property type="molecule type" value="Genomic_DNA"/>
</dbReference>
<dbReference type="Proteomes" id="UP001276659">
    <property type="component" value="Unassembled WGS sequence"/>
</dbReference>
<feature type="region of interest" description="Disordered" evidence="1">
    <location>
        <begin position="1"/>
        <end position="27"/>
    </location>
</feature>
<feature type="compositionally biased region" description="Basic and acidic residues" evidence="1">
    <location>
        <begin position="158"/>
        <end position="173"/>
    </location>
</feature>
<reference evidence="2" key="1">
    <citation type="submission" date="2022-11" db="EMBL/GenBank/DDBJ databases">
        <title>Chromosomal genome sequence assembly and mating type (MAT) locus characterization of the leprose asexual lichenized fungus Lepraria neglecta (Nyl.) Erichsen.</title>
        <authorList>
            <person name="Allen J.L."/>
            <person name="Pfeffer B."/>
        </authorList>
    </citation>
    <scope>NUCLEOTIDE SEQUENCE</scope>
    <source>
        <strain evidence="2">Allen 5258</strain>
    </source>
</reference>
<feature type="compositionally biased region" description="Basic and acidic residues" evidence="1">
    <location>
        <begin position="14"/>
        <end position="25"/>
    </location>
</feature>
<dbReference type="AlphaFoldDB" id="A0AAD9Z5U0"/>
<comment type="caution">
    <text evidence="2">The sequence shown here is derived from an EMBL/GenBank/DDBJ whole genome shotgun (WGS) entry which is preliminary data.</text>
</comment>
<proteinExistence type="predicted"/>
<feature type="region of interest" description="Disordered" evidence="1">
    <location>
        <begin position="88"/>
        <end position="173"/>
    </location>
</feature>
<gene>
    <name evidence="2" type="ORF">OEA41_004075</name>
</gene>
<protein>
    <submittedName>
        <fullName evidence="2">Uncharacterized protein</fullName>
    </submittedName>
</protein>
<organism evidence="2 3">
    <name type="scientific">Lepraria neglecta</name>
    <dbReference type="NCBI Taxonomy" id="209136"/>
    <lineage>
        <taxon>Eukaryota</taxon>
        <taxon>Fungi</taxon>
        <taxon>Dikarya</taxon>
        <taxon>Ascomycota</taxon>
        <taxon>Pezizomycotina</taxon>
        <taxon>Lecanoromycetes</taxon>
        <taxon>OSLEUM clade</taxon>
        <taxon>Lecanoromycetidae</taxon>
        <taxon>Lecanorales</taxon>
        <taxon>Lecanorineae</taxon>
        <taxon>Stereocaulaceae</taxon>
        <taxon>Lepraria</taxon>
    </lineage>
</organism>
<accession>A0AAD9Z5U0</accession>
<sequence length="173" mass="19233">MASVRANTQEDGDLDRTDLEKEEIARTQPILKENEARGVKLGKMEVERLYHNAIRGAFVHDNPMATALMAKVNCPFMKKYWELWSSSDPLGELSRDFTPNSKKRKASTGNDGNTAEKRPRVVGSSDQVEHADTQTASVPIPVPSKAPQSTAATPAKSSSERSKEQHIEHNRTY</sequence>
<evidence type="ECO:0000313" key="3">
    <source>
        <dbReference type="Proteomes" id="UP001276659"/>
    </source>
</evidence>